<evidence type="ECO:0000256" key="9">
    <source>
        <dbReference type="RuleBase" id="RU363032"/>
    </source>
</evidence>
<evidence type="ECO:0000259" key="10">
    <source>
        <dbReference type="PROSITE" id="PS50928"/>
    </source>
</evidence>
<comment type="subcellular location">
    <subcellularLocation>
        <location evidence="1">Cell inner membrane</location>
        <topology evidence="1">Multi-pass membrane protein</topology>
    </subcellularLocation>
    <subcellularLocation>
        <location evidence="9">Cell membrane</location>
        <topology evidence="9">Multi-pass membrane protein</topology>
    </subcellularLocation>
</comment>
<dbReference type="Gene3D" id="1.10.3720.10">
    <property type="entry name" value="MetI-like"/>
    <property type="match status" value="1"/>
</dbReference>
<dbReference type="InterPro" id="IPR045621">
    <property type="entry name" value="BPD_transp_1_N"/>
</dbReference>
<evidence type="ECO:0000313" key="12">
    <source>
        <dbReference type="Proteomes" id="UP001163726"/>
    </source>
</evidence>
<keyword evidence="2 9" id="KW-0813">Transport</keyword>
<feature type="domain" description="ABC transmembrane type-1" evidence="10">
    <location>
        <begin position="96"/>
        <end position="324"/>
    </location>
</feature>
<sequence length="342" mass="38545">MFIYLLRRLNLLITTLFLISLLSFSLGHLFPGDAVINFSGQQSLTYSEYELLSDKYGLNQSYFEQYLIYLKHIISGDLSVSFSTQKPIFDEFLRVLPASVELSLYALIVTLVIGLPLGLWAGVKHNSLIDKVIFSTATIFNSIPIFWVGLLFILIFTLNSSWLPMSGRLNLLYEVPTHTGFLLIDIALSNLNNKSYVYLDAVSHLFLPTITLAVLPVTLVIGMMRSSVIHVMSLPYIKAAQTKGLTSWQLISRHIFRNALLPIIPQFGLLFNTLVTSTMITEVIFSWPGVGHWIIESIYQRDYPAIQAALLLVASMMISINVLLEIVHMLVNPLMRKEINAT</sequence>
<evidence type="ECO:0000256" key="8">
    <source>
        <dbReference type="ARBA" id="ARBA00024202"/>
    </source>
</evidence>
<feature type="transmembrane region" description="Helical" evidence="9">
    <location>
        <begin position="305"/>
        <end position="327"/>
    </location>
</feature>
<dbReference type="SUPFAM" id="SSF161098">
    <property type="entry name" value="MetI-like"/>
    <property type="match status" value="1"/>
</dbReference>
<evidence type="ECO:0000256" key="3">
    <source>
        <dbReference type="ARBA" id="ARBA00022475"/>
    </source>
</evidence>
<dbReference type="PANTHER" id="PTHR43163:SF4">
    <property type="entry name" value="PUTRESCINE EXPORT SYSTEM PERMEASE PROTEIN SAPB"/>
    <property type="match status" value="1"/>
</dbReference>
<keyword evidence="6 9" id="KW-1133">Transmembrane helix</keyword>
<evidence type="ECO:0000256" key="5">
    <source>
        <dbReference type="ARBA" id="ARBA00022692"/>
    </source>
</evidence>
<dbReference type="InterPro" id="IPR035906">
    <property type="entry name" value="MetI-like_sf"/>
</dbReference>
<feature type="transmembrane region" description="Helical" evidence="9">
    <location>
        <begin position="102"/>
        <end position="120"/>
    </location>
</feature>
<protein>
    <submittedName>
        <fullName evidence="11">ABC transporter permease subunit</fullName>
    </submittedName>
</protein>
<keyword evidence="7 9" id="KW-0472">Membrane</keyword>
<evidence type="ECO:0000256" key="6">
    <source>
        <dbReference type="ARBA" id="ARBA00022989"/>
    </source>
</evidence>
<dbReference type="InterPro" id="IPR000515">
    <property type="entry name" value="MetI-like"/>
</dbReference>
<dbReference type="CDD" id="cd06261">
    <property type="entry name" value="TM_PBP2"/>
    <property type="match status" value="1"/>
</dbReference>
<reference evidence="11" key="1">
    <citation type="submission" date="2022-10" db="EMBL/GenBank/DDBJ databases">
        <title>Catenovulum adriacola sp. nov. isolated in the Harbour of Susak.</title>
        <authorList>
            <person name="Schoch T."/>
            <person name="Reich S.J."/>
            <person name="Stoeferle S."/>
            <person name="Flaiz M."/>
            <person name="Kazda M."/>
            <person name="Riedel C.U."/>
            <person name="Duerre P."/>
        </authorList>
    </citation>
    <scope>NUCLEOTIDE SEQUENCE</scope>
    <source>
        <strain evidence="11">TS8</strain>
    </source>
</reference>
<dbReference type="EMBL" id="CP109965">
    <property type="protein sequence ID" value="WAJ69639.1"/>
    <property type="molecule type" value="Genomic_DNA"/>
</dbReference>
<dbReference type="PANTHER" id="PTHR43163">
    <property type="entry name" value="DIPEPTIDE TRANSPORT SYSTEM PERMEASE PROTEIN DPPB-RELATED"/>
    <property type="match status" value="1"/>
</dbReference>
<evidence type="ECO:0000256" key="2">
    <source>
        <dbReference type="ARBA" id="ARBA00022448"/>
    </source>
</evidence>
<keyword evidence="3" id="KW-1003">Cell membrane</keyword>
<organism evidence="11 12">
    <name type="scientific">Catenovulum adriaticum</name>
    <dbReference type="NCBI Taxonomy" id="2984846"/>
    <lineage>
        <taxon>Bacteria</taxon>
        <taxon>Pseudomonadati</taxon>
        <taxon>Pseudomonadota</taxon>
        <taxon>Gammaproteobacteria</taxon>
        <taxon>Alteromonadales</taxon>
        <taxon>Alteromonadaceae</taxon>
        <taxon>Catenovulum</taxon>
    </lineage>
</organism>
<feature type="transmembrane region" description="Helical" evidence="9">
    <location>
        <begin position="259"/>
        <end position="285"/>
    </location>
</feature>
<dbReference type="PROSITE" id="PS50928">
    <property type="entry name" value="ABC_TM1"/>
    <property type="match status" value="1"/>
</dbReference>
<dbReference type="RefSeq" id="WP_268073923.1">
    <property type="nucleotide sequence ID" value="NZ_CP109965.1"/>
</dbReference>
<evidence type="ECO:0000313" key="11">
    <source>
        <dbReference type="EMBL" id="WAJ69639.1"/>
    </source>
</evidence>
<comment type="similarity">
    <text evidence="8">Belongs to the binding-protein-dependent transport system permease family. OppBC subfamily.</text>
</comment>
<feature type="transmembrane region" description="Helical" evidence="9">
    <location>
        <begin position="132"/>
        <end position="156"/>
    </location>
</feature>
<dbReference type="Proteomes" id="UP001163726">
    <property type="component" value="Chromosome"/>
</dbReference>
<feature type="transmembrane region" description="Helical" evidence="9">
    <location>
        <begin position="205"/>
        <end position="224"/>
    </location>
</feature>
<gene>
    <name evidence="11" type="ORF">OLW01_10775</name>
</gene>
<evidence type="ECO:0000256" key="4">
    <source>
        <dbReference type="ARBA" id="ARBA00022519"/>
    </source>
</evidence>
<dbReference type="Pfam" id="PF00528">
    <property type="entry name" value="BPD_transp_1"/>
    <property type="match status" value="1"/>
</dbReference>
<accession>A0ABY7AJJ7</accession>
<keyword evidence="5 9" id="KW-0812">Transmembrane</keyword>
<name>A0ABY7AJJ7_9ALTE</name>
<dbReference type="Pfam" id="PF19300">
    <property type="entry name" value="BPD_transp_1_N"/>
    <property type="match status" value="1"/>
</dbReference>
<keyword evidence="12" id="KW-1185">Reference proteome</keyword>
<evidence type="ECO:0000256" key="7">
    <source>
        <dbReference type="ARBA" id="ARBA00023136"/>
    </source>
</evidence>
<evidence type="ECO:0000256" key="1">
    <source>
        <dbReference type="ARBA" id="ARBA00004429"/>
    </source>
</evidence>
<keyword evidence="4" id="KW-0997">Cell inner membrane</keyword>
<proteinExistence type="inferred from homology"/>